<evidence type="ECO:0000313" key="1">
    <source>
        <dbReference type="EMBL" id="CAF1379110.1"/>
    </source>
</evidence>
<sequence>MSRHYRCDINTDDILWIGGDRNLLKFNHNGQNLINNYIQPNDAGRDFVLDKQKQVIIRPWQSMTDLPWRYVVSSYDVSIQEIKLRWNWHLPSLIVANDDMTTPNIDDKGIVYMSSMPLVFAIDNVEITVWTSELATPS</sequence>
<keyword evidence="2" id="KW-1185">Reference proteome</keyword>
<reference evidence="1" key="1">
    <citation type="submission" date="2021-02" db="EMBL/GenBank/DDBJ databases">
        <authorList>
            <person name="Nowell W R."/>
        </authorList>
    </citation>
    <scope>NUCLEOTIDE SEQUENCE</scope>
</reference>
<protein>
    <submittedName>
        <fullName evidence="1">Uncharacterized protein</fullName>
    </submittedName>
</protein>
<accession>A0A815J8U3</accession>
<gene>
    <name evidence="1" type="ORF">JXQ802_LOCUS33572</name>
</gene>
<organism evidence="1 2">
    <name type="scientific">Rotaria sordida</name>
    <dbReference type="NCBI Taxonomy" id="392033"/>
    <lineage>
        <taxon>Eukaryota</taxon>
        <taxon>Metazoa</taxon>
        <taxon>Spiralia</taxon>
        <taxon>Gnathifera</taxon>
        <taxon>Rotifera</taxon>
        <taxon>Eurotatoria</taxon>
        <taxon>Bdelloidea</taxon>
        <taxon>Philodinida</taxon>
        <taxon>Philodinidae</taxon>
        <taxon>Rotaria</taxon>
    </lineage>
</organism>
<dbReference type="EMBL" id="CAJNOL010001542">
    <property type="protein sequence ID" value="CAF1379110.1"/>
    <property type="molecule type" value="Genomic_DNA"/>
</dbReference>
<proteinExistence type="predicted"/>
<comment type="caution">
    <text evidence="1">The sequence shown here is derived from an EMBL/GenBank/DDBJ whole genome shotgun (WGS) entry which is preliminary data.</text>
</comment>
<dbReference type="Proteomes" id="UP000663870">
    <property type="component" value="Unassembled WGS sequence"/>
</dbReference>
<evidence type="ECO:0000313" key="2">
    <source>
        <dbReference type="Proteomes" id="UP000663870"/>
    </source>
</evidence>
<name>A0A815J8U3_9BILA</name>
<dbReference type="AlphaFoldDB" id="A0A815J8U3"/>